<dbReference type="PANTHER" id="PTHR43390:SF1">
    <property type="entry name" value="CHLOROPLAST PROCESSING PEPTIDASE"/>
    <property type="match status" value="1"/>
</dbReference>
<name>A0A1M7MR48_9FIRM</name>
<evidence type="ECO:0000256" key="7">
    <source>
        <dbReference type="RuleBase" id="RU362042"/>
    </source>
</evidence>
<feature type="domain" description="Peptidase S26" evidence="9">
    <location>
        <begin position="69"/>
        <end position="228"/>
    </location>
</feature>
<feature type="region of interest" description="Disordered" evidence="8">
    <location>
        <begin position="1"/>
        <end position="37"/>
    </location>
</feature>
<dbReference type="OrthoDB" id="9802919at2"/>
<dbReference type="InterPro" id="IPR019757">
    <property type="entry name" value="Pept_S26A_signal_pept_1_Lys-AS"/>
</dbReference>
<keyword evidence="5 7" id="KW-0378">Hydrolase</keyword>
<evidence type="ECO:0000256" key="6">
    <source>
        <dbReference type="PIRSR" id="PIRSR600223-1"/>
    </source>
</evidence>
<feature type="compositionally biased region" description="Polar residues" evidence="8">
    <location>
        <begin position="26"/>
        <end position="35"/>
    </location>
</feature>
<evidence type="ECO:0000259" key="9">
    <source>
        <dbReference type="Pfam" id="PF10502"/>
    </source>
</evidence>
<accession>A0A1M7MR48</accession>
<dbReference type="EMBL" id="FRCP01000022">
    <property type="protein sequence ID" value="SHM93420.1"/>
    <property type="molecule type" value="Genomic_DNA"/>
</dbReference>
<dbReference type="GO" id="GO:0004252">
    <property type="term" value="F:serine-type endopeptidase activity"/>
    <property type="evidence" value="ECO:0007669"/>
    <property type="project" value="InterPro"/>
</dbReference>
<dbReference type="NCBIfam" id="TIGR02227">
    <property type="entry name" value="sigpep_I_bact"/>
    <property type="match status" value="1"/>
</dbReference>
<evidence type="ECO:0000256" key="3">
    <source>
        <dbReference type="ARBA" id="ARBA00009370"/>
    </source>
</evidence>
<proteinExistence type="inferred from homology"/>
<keyword evidence="7" id="KW-0812">Transmembrane</keyword>
<dbReference type="InterPro" id="IPR036286">
    <property type="entry name" value="LexA/Signal_pep-like_sf"/>
</dbReference>
<reference evidence="10 11" key="1">
    <citation type="submission" date="2016-11" db="EMBL/GenBank/DDBJ databases">
        <authorList>
            <person name="Jaros S."/>
            <person name="Januszkiewicz K."/>
            <person name="Wedrychowicz H."/>
        </authorList>
    </citation>
    <scope>NUCLEOTIDE SEQUENCE [LARGE SCALE GENOMIC DNA]</scope>
    <source>
        <strain evidence="10 11">DSM 15930</strain>
    </source>
</reference>
<feature type="active site" evidence="6">
    <location>
        <position position="143"/>
    </location>
</feature>
<dbReference type="GO" id="GO:0009003">
    <property type="term" value="F:signal peptidase activity"/>
    <property type="evidence" value="ECO:0007669"/>
    <property type="project" value="UniProtKB-EC"/>
</dbReference>
<evidence type="ECO:0000313" key="10">
    <source>
        <dbReference type="EMBL" id="SHM93420.1"/>
    </source>
</evidence>
<evidence type="ECO:0000256" key="5">
    <source>
        <dbReference type="ARBA" id="ARBA00022801"/>
    </source>
</evidence>
<gene>
    <name evidence="10" type="ORF">SAMN02746066_03975</name>
</gene>
<protein>
    <recommendedName>
        <fullName evidence="4 7">Signal peptidase I</fullName>
        <ecNumber evidence="4 7">3.4.21.89</ecNumber>
    </recommendedName>
</protein>
<dbReference type="InterPro" id="IPR019533">
    <property type="entry name" value="Peptidase_S26"/>
</dbReference>
<keyword evidence="7" id="KW-1133">Transmembrane helix</keyword>
<dbReference type="InterPro" id="IPR000223">
    <property type="entry name" value="Pept_S26A_signal_pept_1"/>
</dbReference>
<feature type="active site" evidence="6">
    <location>
        <position position="99"/>
    </location>
</feature>
<dbReference type="GO" id="GO:0005886">
    <property type="term" value="C:plasma membrane"/>
    <property type="evidence" value="ECO:0007669"/>
    <property type="project" value="UniProtKB-SubCell"/>
</dbReference>
<dbReference type="Gene3D" id="2.10.109.10">
    <property type="entry name" value="Umud Fragment, subunit A"/>
    <property type="match status" value="1"/>
</dbReference>
<keyword evidence="11" id="KW-1185">Reference proteome</keyword>
<dbReference type="PRINTS" id="PR00727">
    <property type="entry name" value="LEADERPTASE"/>
</dbReference>
<dbReference type="RefSeq" id="WP_084139388.1">
    <property type="nucleotide sequence ID" value="NZ_FRCP01000022.1"/>
</dbReference>
<comment type="similarity">
    <text evidence="3 7">Belongs to the peptidase S26 family.</text>
</comment>
<dbReference type="Pfam" id="PF10502">
    <property type="entry name" value="Peptidase_S26"/>
    <property type="match status" value="1"/>
</dbReference>
<comment type="subcellular location">
    <subcellularLocation>
        <location evidence="2">Cell membrane</location>
        <topology evidence="2">Single-pass type II membrane protein</topology>
    </subcellularLocation>
    <subcellularLocation>
        <location evidence="7">Membrane</location>
        <topology evidence="7">Single-pass type II membrane protein</topology>
    </subcellularLocation>
</comment>
<sequence length="237" mass="27359">MSQERNYSNDDFEDKQSTVDVDTYENDSVSALQERTFSEEVLTDEVEQQGNHLDDNQNSKKEKRTSFIKELLVYVVIFFIGLYIIPNYVLQRTVVDGDSMQNTLHNEESLLIDKISYVVGDPKRFDIVVFYPYGKDVDEYYVKRVIGLPGETIQIIGSDIYINGEILKENYGKDPISSAGIAKNPITLAEDEYFLLGDNREISFDSRYKEVGPVHRDYIEGKAFLRIWPLNKFGFVD</sequence>
<dbReference type="PANTHER" id="PTHR43390">
    <property type="entry name" value="SIGNAL PEPTIDASE I"/>
    <property type="match status" value="1"/>
</dbReference>
<dbReference type="SUPFAM" id="SSF51306">
    <property type="entry name" value="LexA/Signal peptidase"/>
    <property type="match status" value="1"/>
</dbReference>
<dbReference type="PROSITE" id="PS00760">
    <property type="entry name" value="SPASE_I_2"/>
    <property type="match status" value="1"/>
</dbReference>
<dbReference type="EC" id="3.4.21.89" evidence="4 7"/>
<evidence type="ECO:0000256" key="4">
    <source>
        <dbReference type="ARBA" id="ARBA00013208"/>
    </source>
</evidence>
<dbReference type="CDD" id="cd06530">
    <property type="entry name" value="S26_SPase_I"/>
    <property type="match status" value="1"/>
</dbReference>
<evidence type="ECO:0000313" key="11">
    <source>
        <dbReference type="Proteomes" id="UP000184038"/>
    </source>
</evidence>
<comment type="catalytic activity">
    <reaction evidence="1 7">
        <text>Cleavage of hydrophobic, N-terminal signal or leader sequences from secreted and periplasmic proteins.</text>
        <dbReference type="EC" id="3.4.21.89"/>
    </reaction>
</comment>
<evidence type="ECO:0000256" key="1">
    <source>
        <dbReference type="ARBA" id="ARBA00000677"/>
    </source>
</evidence>
<dbReference type="AlphaFoldDB" id="A0A1M7MR48"/>
<dbReference type="STRING" id="1120996.SAMN02746066_03975"/>
<evidence type="ECO:0000256" key="2">
    <source>
        <dbReference type="ARBA" id="ARBA00004401"/>
    </source>
</evidence>
<feature type="transmembrane region" description="Helical" evidence="7">
    <location>
        <begin position="71"/>
        <end position="90"/>
    </location>
</feature>
<keyword evidence="7" id="KW-0472">Membrane</keyword>
<dbReference type="GO" id="GO:0006465">
    <property type="term" value="P:signal peptide processing"/>
    <property type="evidence" value="ECO:0007669"/>
    <property type="project" value="InterPro"/>
</dbReference>
<keyword evidence="7" id="KW-0645">Protease</keyword>
<dbReference type="Proteomes" id="UP000184038">
    <property type="component" value="Unassembled WGS sequence"/>
</dbReference>
<evidence type="ECO:0000256" key="8">
    <source>
        <dbReference type="SAM" id="MobiDB-lite"/>
    </source>
</evidence>
<organism evidence="10 11">
    <name type="scientific">Anaerosporobacter mobilis DSM 15930</name>
    <dbReference type="NCBI Taxonomy" id="1120996"/>
    <lineage>
        <taxon>Bacteria</taxon>
        <taxon>Bacillati</taxon>
        <taxon>Bacillota</taxon>
        <taxon>Clostridia</taxon>
        <taxon>Lachnospirales</taxon>
        <taxon>Lachnospiraceae</taxon>
        <taxon>Anaerosporobacter</taxon>
    </lineage>
</organism>